<proteinExistence type="predicted"/>
<name>A0A402ANF2_9CHLR</name>
<dbReference type="OrthoDB" id="161353at2"/>
<evidence type="ECO:0000313" key="1">
    <source>
        <dbReference type="EMBL" id="GCE20549.1"/>
    </source>
</evidence>
<protein>
    <submittedName>
        <fullName evidence="1">Uncharacterized protein</fullName>
    </submittedName>
</protein>
<dbReference type="EMBL" id="BIFS01000001">
    <property type="protein sequence ID" value="GCE20549.1"/>
    <property type="molecule type" value="Genomic_DNA"/>
</dbReference>
<organism evidence="1 2">
    <name type="scientific">Dictyobacter kobayashii</name>
    <dbReference type="NCBI Taxonomy" id="2014872"/>
    <lineage>
        <taxon>Bacteria</taxon>
        <taxon>Bacillati</taxon>
        <taxon>Chloroflexota</taxon>
        <taxon>Ktedonobacteria</taxon>
        <taxon>Ktedonobacterales</taxon>
        <taxon>Dictyobacteraceae</taxon>
        <taxon>Dictyobacter</taxon>
    </lineage>
</organism>
<dbReference type="Proteomes" id="UP000287188">
    <property type="component" value="Unassembled WGS sequence"/>
</dbReference>
<gene>
    <name evidence="1" type="ORF">KDK_43490</name>
</gene>
<dbReference type="RefSeq" id="WP_126552215.1">
    <property type="nucleotide sequence ID" value="NZ_BIFS01000001.1"/>
</dbReference>
<dbReference type="AlphaFoldDB" id="A0A402ANF2"/>
<keyword evidence="2" id="KW-1185">Reference proteome</keyword>
<comment type="caution">
    <text evidence="1">The sequence shown here is derived from an EMBL/GenBank/DDBJ whole genome shotgun (WGS) entry which is preliminary data.</text>
</comment>
<reference evidence="2" key="1">
    <citation type="submission" date="2018-12" db="EMBL/GenBank/DDBJ databases">
        <title>Tengunoibacter tsumagoiensis gen. nov., sp. nov., Dictyobacter kobayashii sp. nov., D. alpinus sp. nov., and D. joshuensis sp. nov. and description of Dictyobacteraceae fam. nov. within the order Ktedonobacterales isolated from Tengu-no-mugimeshi.</title>
        <authorList>
            <person name="Wang C.M."/>
            <person name="Zheng Y."/>
            <person name="Sakai Y."/>
            <person name="Toyoda A."/>
            <person name="Minakuchi Y."/>
            <person name="Abe K."/>
            <person name="Yokota A."/>
            <person name="Yabe S."/>
        </authorList>
    </citation>
    <scope>NUCLEOTIDE SEQUENCE [LARGE SCALE GENOMIC DNA]</scope>
    <source>
        <strain evidence="2">Uno11</strain>
    </source>
</reference>
<accession>A0A402ANF2</accession>
<sequence>MHLHDNLQICLYALDNRYPNHIVDINKGIIASKEIPLTGWRALELVELLLLTAPQLLQAEAIMVIDYDECSIYLPAISEIVPLCTIHCHGKIPPHVADGVRWLKHKPIQPEEPITASDGPPICQL</sequence>
<evidence type="ECO:0000313" key="2">
    <source>
        <dbReference type="Proteomes" id="UP000287188"/>
    </source>
</evidence>